<dbReference type="PANTHER" id="PTHR11455:SF18">
    <property type="entry name" value="SI:CH1073-390K14.1"/>
    <property type="match status" value="1"/>
</dbReference>
<evidence type="ECO:0000256" key="3">
    <source>
        <dbReference type="PIRSR" id="PIRSR602081-1"/>
    </source>
</evidence>
<gene>
    <name evidence="5" type="ORF">A6A03_04650</name>
</gene>
<dbReference type="Gene3D" id="1.25.40.80">
    <property type="match status" value="1"/>
</dbReference>
<dbReference type="GO" id="GO:0003904">
    <property type="term" value="F:deoxyribodipyrimidine photo-lyase activity"/>
    <property type="evidence" value="ECO:0007669"/>
    <property type="project" value="TreeGrafter"/>
</dbReference>
<dbReference type="PANTHER" id="PTHR11455">
    <property type="entry name" value="CRYPTOCHROME"/>
    <property type="match status" value="1"/>
</dbReference>
<evidence type="ECO:0000256" key="2">
    <source>
        <dbReference type="ARBA" id="ARBA00022827"/>
    </source>
</evidence>
<dbReference type="RefSeq" id="WP_066791098.1">
    <property type="nucleotide sequence ID" value="NZ_LWQS01000103.1"/>
</dbReference>
<reference evidence="5 6" key="1">
    <citation type="submission" date="2016-04" db="EMBL/GenBank/DDBJ databases">
        <title>Chloroflexus islandicus sp. nov., a thermophilic filamentous anoxygenic phototrophic bacterium from geyser Strokkur (Iceland).</title>
        <authorList>
            <person name="Gaisin V.A."/>
            <person name="Kalashnikov A.M."/>
            <person name="Sukhacheva M.V."/>
            <person name="Grouzdev D.S."/>
            <person name="Ivanov T.M."/>
            <person name="Kuznetsov B."/>
            <person name="Gorlenko V.M."/>
        </authorList>
    </citation>
    <scope>NUCLEOTIDE SEQUENCE [LARGE SCALE GENOMIC DNA]</scope>
    <source>
        <strain evidence="6">isl-2</strain>
    </source>
</reference>
<feature type="domain" description="Cryptochrome/DNA photolyase FAD-binding" evidence="4">
    <location>
        <begin position="99"/>
        <end position="223"/>
    </location>
</feature>
<keyword evidence="5" id="KW-0456">Lyase</keyword>
<dbReference type="EMBL" id="LWQS01000103">
    <property type="protein sequence ID" value="OAN38186.1"/>
    <property type="molecule type" value="Genomic_DNA"/>
</dbReference>
<name>A0A178LVM0_9CHLR</name>
<evidence type="ECO:0000313" key="6">
    <source>
        <dbReference type="Proteomes" id="UP000078287"/>
    </source>
</evidence>
<dbReference type="GO" id="GO:0071949">
    <property type="term" value="F:FAD binding"/>
    <property type="evidence" value="ECO:0007669"/>
    <property type="project" value="TreeGrafter"/>
</dbReference>
<feature type="binding site" evidence="3">
    <location>
        <position position="99"/>
    </location>
    <ligand>
        <name>FAD</name>
        <dbReference type="ChEBI" id="CHEBI:57692"/>
    </ligand>
</feature>
<evidence type="ECO:0000256" key="1">
    <source>
        <dbReference type="ARBA" id="ARBA00022630"/>
    </source>
</evidence>
<dbReference type="Gene3D" id="1.10.579.10">
    <property type="entry name" value="DNA Cyclobutane Dipyrimidine Photolyase, subunit A, domain 3"/>
    <property type="match status" value="1"/>
</dbReference>
<dbReference type="Pfam" id="PF03441">
    <property type="entry name" value="FAD_binding_7"/>
    <property type="match status" value="1"/>
</dbReference>
<sequence>MQLRTDVTTRAEQVAYLAGALDGLYAGPAIPSPIRGGRRAALRRLRAFDARGYARTRNDVAKRGVSVLSPYLRHGVLTLAEVRDSILSRFGHTPDTEKFVNELAWRAFWQLVYAQLGDRIQHDLEPAKHRSRAPRRQLPPEVAAASTGLVCIDESLRELYTTGYMHNHARMWVAAYLQHWLGVDWREGAELFYRHLLDGDPASNSLSWQWVGSTFSHKPYIFNRHNVERFSDGAFCARCPLAAGGCPFDDSYENLAQRLFGVSLAELEGRR</sequence>
<organism evidence="5 6">
    <name type="scientific">Chloroflexus islandicus</name>
    <dbReference type="NCBI Taxonomy" id="1707952"/>
    <lineage>
        <taxon>Bacteria</taxon>
        <taxon>Bacillati</taxon>
        <taxon>Chloroflexota</taxon>
        <taxon>Chloroflexia</taxon>
        <taxon>Chloroflexales</taxon>
        <taxon>Chloroflexineae</taxon>
        <taxon>Chloroflexaceae</taxon>
        <taxon>Chloroflexus</taxon>
    </lineage>
</organism>
<evidence type="ECO:0000313" key="5">
    <source>
        <dbReference type="EMBL" id="OAN38186.1"/>
    </source>
</evidence>
<feature type="binding site" evidence="3">
    <location>
        <position position="53"/>
    </location>
    <ligand>
        <name>FAD</name>
        <dbReference type="ChEBI" id="CHEBI:57692"/>
    </ligand>
</feature>
<dbReference type="AlphaFoldDB" id="A0A178LVM0"/>
<dbReference type="InterPro" id="IPR005101">
    <property type="entry name" value="Cryptochr/Photolyase_FAD-bd"/>
</dbReference>
<evidence type="ECO:0000259" key="4">
    <source>
        <dbReference type="Pfam" id="PF03441"/>
    </source>
</evidence>
<dbReference type="InterPro" id="IPR002081">
    <property type="entry name" value="Cryptochrome/DNA_photolyase_1"/>
</dbReference>
<dbReference type="InterPro" id="IPR036134">
    <property type="entry name" value="Crypto/Photolyase_FAD-like_sf"/>
</dbReference>
<accession>A0A178LVM0</accession>
<proteinExistence type="predicted"/>
<comment type="cofactor">
    <cofactor evidence="3">
        <name>FAD</name>
        <dbReference type="ChEBI" id="CHEBI:57692"/>
    </cofactor>
    <text evidence="3">Binds 1 FAD per subunit.</text>
</comment>
<keyword evidence="2 3" id="KW-0274">FAD</keyword>
<dbReference type="GO" id="GO:0005737">
    <property type="term" value="C:cytoplasm"/>
    <property type="evidence" value="ECO:0007669"/>
    <property type="project" value="TreeGrafter"/>
</dbReference>
<dbReference type="GO" id="GO:0003677">
    <property type="term" value="F:DNA binding"/>
    <property type="evidence" value="ECO:0007669"/>
    <property type="project" value="TreeGrafter"/>
</dbReference>
<dbReference type="GO" id="GO:0043153">
    <property type="term" value="P:entrainment of circadian clock by photoperiod"/>
    <property type="evidence" value="ECO:0007669"/>
    <property type="project" value="TreeGrafter"/>
</dbReference>
<keyword evidence="1 3" id="KW-0285">Flavoprotein</keyword>
<feature type="binding site" evidence="3">
    <location>
        <begin position="198"/>
        <end position="200"/>
    </location>
    <ligand>
        <name>FAD</name>
        <dbReference type="ChEBI" id="CHEBI:57692"/>
    </ligand>
</feature>
<dbReference type="GO" id="GO:0032922">
    <property type="term" value="P:circadian regulation of gene expression"/>
    <property type="evidence" value="ECO:0007669"/>
    <property type="project" value="TreeGrafter"/>
</dbReference>
<protein>
    <submittedName>
        <fullName evidence="5">DNA photolyase</fullName>
    </submittedName>
</protein>
<dbReference type="STRING" id="1707952.A6A03_04650"/>
<comment type="caution">
    <text evidence="5">The sequence shown here is derived from an EMBL/GenBank/DDBJ whole genome shotgun (WGS) entry which is preliminary data.</text>
</comment>
<dbReference type="OrthoDB" id="9772484at2"/>
<dbReference type="SUPFAM" id="SSF48173">
    <property type="entry name" value="Cryptochrome/photolyase FAD-binding domain"/>
    <property type="match status" value="1"/>
</dbReference>
<dbReference type="Proteomes" id="UP000078287">
    <property type="component" value="Unassembled WGS sequence"/>
</dbReference>
<keyword evidence="6" id="KW-1185">Reference proteome</keyword>